<reference evidence="2" key="1">
    <citation type="submission" date="2016-12" db="EMBL/GenBank/DDBJ databases">
        <authorList>
            <person name="Varghese N."/>
            <person name="Submissions S."/>
        </authorList>
    </citation>
    <scope>NUCLEOTIDE SEQUENCE [LARGE SCALE GENOMIC DNA]</scope>
    <source>
        <strain evidence="2">DSM 25035</strain>
    </source>
</reference>
<accession>A0A1M7Z671</accession>
<organism evidence="1 2">
    <name type="scientific">Algoriphagus zhangzhouensis</name>
    <dbReference type="NCBI Taxonomy" id="1073327"/>
    <lineage>
        <taxon>Bacteria</taxon>
        <taxon>Pseudomonadati</taxon>
        <taxon>Bacteroidota</taxon>
        <taxon>Cytophagia</taxon>
        <taxon>Cytophagales</taxon>
        <taxon>Cyclobacteriaceae</taxon>
        <taxon>Algoriphagus</taxon>
    </lineage>
</organism>
<proteinExistence type="predicted"/>
<sequence>MRAHFQMQEKHKKFMRKGEFSPWTVIASNERNKSKGKMGASYSQMDLVKCWNANLRLTFNSLYPLERQFVKGMKVEVGEDKWFKFLVAFATSHHLPIRDFIQVAYMRIPDKVVDYFQSPDYDYWESLNREMEFVTMDSGKLIRKNEIHVPGKIVGEFKAATKRARLFPQEYVATNATYRIPKSKVELEASLANDQEITMVLTIEGAHALGTDRINSIEDVSDRIQFIKNVWKHPVFFITFAHHFDNKLCGHAHSIPDTGKLLLNQRDKMNGGFNNNGRKIIKELLGINSDFEKVDDFGYRILIDVKHMSARSRKEYYSLVEKCLKNDDRIPVIASHCGYSGISSLDRHIELEDKEKDDYCDETGLFNAWNINMCDEDIEMIVKTRGLFGLSFDQRILGITKKDKETRRNGVQLIWENIEGIILSAYNNPNLNEFEKPQIWNSITIGTDFEGLIDPVNPYPSALEFELFGNNLVFEIEQARKDPAKPHLHHLKSREDVEKAVDGFCYNNAEAFVLENYPV</sequence>
<gene>
    <name evidence="1" type="ORF">SAMN04488108_0734</name>
</gene>
<dbReference type="STRING" id="1073327.SAMN04488108_0734"/>
<dbReference type="Proteomes" id="UP000184609">
    <property type="component" value="Unassembled WGS sequence"/>
</dbReference>
<dbReference type="AlphaFoldDB" id="A0A1M7Z671"/>
<keyword evidence="2" id="KW-1185">Reference proteome</keyword>
<name>A0A1M7Z671_9BACT</name>
<dbReference type="InterPro" id="IPR032466">
    <property type="entry name" value="Metal_Hydrolase"/>
</dbReference>
<evidence type="ECO:0000313" key="2">
    <source>
        <dbReference type="Proteomes" id="UP000184609"/>
    </source>
</evidence>
<dbReference type="Gene3D" id="3.20.20.140">
    <property type="entry name" value="Metal-dependent hydrolases"/>
    <property type="match status" value="1"/>
</dbReference>
<protein>
    <submittedName>
        <fullName evidence="1">Membrane dipeptidase (Peptidase family M19)</fullName>
    </submittedName>
</protein>
<dbReference type="SUPFAM" id="SSF51556">
    <property type="entry name" value="Metallo-dependent hydrolases"/>
    <property type="match status" value="1"/>
</dbReference>
<dbReference type="EMBL" id="FRXN01000001">
    <property type="protein sequence ID" value="SHO60344.1"/>
    <property type="molecule type" value="Genomic_DNA"/>
</dbReference>
<evidence type="ECO:0000313" key="1">
    <source>
        <dbReference type="EMBL" id="SHO60344.1"/>
    </source>
</evidence>